<protein>
    <recommendedName>
        <fullName evidence="8">Fe2OG dioxygenase domain-containing protein</fullName>
    </recommendedName>
</protein>
<evidence type="ECO:0000256" key="7">
    <source>
        <dbReference type="SAM" id="Phobius"/>
    </source>
</evidence>
<accession>A0A0L8FPB0</accession>
<feature type="compositionally biased region" description="Basic and acidic residues" evidence="6">
    <location>
        <begin position="11"/>
        <end position="20"/>
    </location>
</feature>
<dbReference type="OMA" id="YESFHYT"/>
<keyword evidence="5" id="KW-0408">Iron</keyword>
<proteinExistence type="predicted"/>
<keyword evidence="3" id="KW-0223">Dioxygenase</keyword>
<evidence type="ECO:0000256" key="6">
    <source>
        <dbReference type="SAM" id="MobiDB-lite"/>
    </source>
</evidence>
<organism evidence="9">
    <name type="scientific">Octopus bimaculoides</name>
    <name type="common">California two-spotted octopus</name>
    <dbReference type="NCBI Taxonomy" id="37653"/>
    <lineage>
        <taxon>Eukaryota</taxon>
        <taxon>Metazoa</taxon>
        <taxon>Spiralia</taxon>
        <taxon>Lophotrochozoa</taxon>
        <taxon>Mollusca</taxon>
        <taxon>Cephalopoda</taxon>
        <taxon>Coleoidea</taxon>
        <taxon>Octopodiformes</taxon>
        <taxon>Octopoda</taxon>
        <taxon>Incirrata</taxon>
        <taxon>Octopodidae</taxon>
        <taxon>Octopus</taxon>
    </lineage>
</organism>
<dbReference type="SMART" id="SM00702">
    <property type="entry name" value="P4Hc"/>
    <property type="match status" value="1"/>
</dbReference>
<feature type="transmembrane region" description="Helical" evidence="7">
    <location>
        <begin position="44"/>
        <end position="65"/>
    </location>
</feature>
<keyword evidence="2" id="KW-0479">Metal-binding</keyword>
<dbReference type="InterPro" id="IPR044862">
    <property type="entry name" value="Pro_4_hyd_alph_FE2OG_OXY"/>
</dbReference>
<dbReference type="PANTHER" id="PTHR14650">
    <property type="entry name" value="PROLYL HYDROXYLASE-RELATED"/>
    <property type="match status" value="1"/>
</dbReference>
<dbReference type="InterPro" id="IPR039210">
    <property type="entry name" value="OGFOD3"/>
</dbReference>
<keyword evidence="7" id="KW-1133">Transmembrane helix</keyword>
<feature type="domain" description="Fe2OG dioxygenase" evidence="8">
    <location>
        <begin position="204"/>
        <end position="309"/>
    </location>
</feature>
<dbReference type="STRING" id="37653.A0A0L8FPB0"/>
<reference evidence="9" key="1">
    <citation type="submission" date="2015-07" db="EMBL/GenBank/DDBJ databases">
        <title>MeaNS - Measles Nucleotide Surveillance Program.</title>
        <authorList>
            <person name="Tran T."/>
            <person name="Druce J."/>
        </authorList>
    </citation>
    <scope>NUCLEOTIDE SEQUENCE</scope>
    <source>
        <strain evidence="9">UCB-OBI-ISO-001</strain>
        <tissue evidence="9">Gonad</tissue>
    </source>
</reference>
<keyword evidence="7" id="KW-0472">Membrane</keyword>
<evidence type="ECO:0000256" key="2">
    <source>
        <dbReference type="ARBA" id="ARBA00022723"/>
    </source>
</evidence>
<dbReference type="PROSITE" id="PS51471">
    <property type="entry name" value="FE2OG_OXY"/>
    <property type="match status" value="1"/>
</dbReference>
<dbReference type="OrthoDB" id="427071at2759"/>
<dbReference type="GO" id="GO:0051213">
    <property type="term" value="F:dioxygenase activity"/>
    <property type="evidence" value="ECO:0007669"/>
    <property type="project" value="UniProtKB-KW"/>
</dbReference>
<evidence type="ECO:0000256" key="3">
    <source>
        <dbReference type="ARBA" id="ARBA00022964"/>
    </source>
</evidence>
<evidence type="ECO:0000256" key="4">
    <source>
        <dbReference type="ARBA" id="ARBA00023002"/>
    </source>
</evidence>
<dbReference type="Pfam" id="PF13640">
    <property type="entry name" value="2OG-FeII_Oxy_3"/>
    <property type="match status" value="1"/>
</dbReference>
<sequence length="316" mass="35280">MGKSGKKNKKQTADVKEAASKDPNNASKKNVRNKPNYKTNWQNVMLAKIGVLGTAFLVSVVALIFSTSNEQQPVFAGAKEGHEKLVAEIPCSKDYVSEPFKGCIPSQCKRVVLDHMVTIDEAKSLLRLAKKGLAFGGSDGGASILDLHSGALSKGNSFVDIFKMLGSKFSEVFTKEDFQIYKRVKEKVFQAIINEFNIPHTDLYLTKPTFFSRMTPKPAKTIHDEYWHLHIDKKTYGTFHYTSLLYLTTYGEDFTGGRFTFVDKDKNSTVEPKLGRVSFFTSGSENPHFVEKVSSGERYAITISFTCDPTKAIKIQ</sequence>
<dbReference type="EMBL" id="KQ427980">
    <property type="protein sequence ID" value="KOF66524.1"/>
    <property type="molecule type" value="Genomic_DNA"/>
</dbReference>
<name>A0A0L8FPB0_OCTBM</name>
<dbReference type="Gene3D" id="2.60.120.620">
    <property type="entry name" value="q2cbj1_9rhob like domain"/>
    <property type="match status" value="1"/>
</dbReference>
<evidence type="ECO:0000313" key="9">
    <source>
        <dbReference type="EMBL" id="KOF66524.1"/>
    </source>
</evidence>
<gene>
    <name evidence="9" type="ORF">OCBIM_22012033mg</name>
</gene>
<keyword evidence="4" id="KW-0560">Oxidoreductase</keyword>
<feature type="compositionally biased region" description="Basic residues" evidence="6">
    <location>
        <begin position="1"/>
        <end position="10"/>
    </location>
</feature>
<evidence type="ECO:0000256" key="5">
    <source>
        <dbReference type="ARBA" id="ARBA00023004"/>
    </source>
</evidence>
<dbReference type="GO" id="GO:0016705">
    <property type="term" value="F:oxidoreductase activity, acting on paired donors, with incorporation or reduction of molecular oxygen"/>
    <property type="evidence" value="ECO:0007669"/>
    <property type="project" value="InterPro"/>
</dbReference>
<keyword evidence="7" id="KW-0812">Transmembrane</keyword>
<dbReference type="KEGG" id="obi:106882037"/>
<dbReference type="InterPro" id="IPR006620">
    <property type="entry name" value="Pro_4_hyd_alph"/>
</dbReference>
<dbReference type="AlphaFoldDB" id="A0A0L8FPB0"/>
<feature type="region of interest" description="Disordered" evidence="6">
    <location>
        <begin position="1"/>
        <end position="35"/>
    </location>
</feature>
<comment type="cofactor">
    <cofactor evidence="1">
        <name>L-ascorbate</name>
        <dbReference type="ChEBI" id="CHEBI:38290"/>
    </cofactor>
</comment>
<evidence type="ECO:0000259" key="8">
    <source>
        <dbReference type="PROSITE" id="PS51471"/>
    </source>
</evidence>
<dbReference type="GO" id="GO:0005506">
    <property type="term" value="F:iron ion binding"/>
    <property type="evidence" value="ECO:0007669"/>
    <property type="project" value="InterPro"/>
</dbReference>
<dbReference type="PANTHER" id="PTHR14650:SF1">
    <property type="entry name" value="2-OXOGLUTARATE AND IRON-DEPENDENT OXYGENASE DOMAIN-CONTAINING PROTEIN 3"/>
    <property type="match status" value="1"/>
</dbReference>
<dbReference type="InterPro" id="IPR005123">
    <property type="entry name" value="Oxoglu/Fe-dep_dioxygenase_dom"/>
</dbReference>
<dbReference type="GO" id="GO:0031418">
    <property type="term" value="F:L-ascorbic acid binding"/>
    <property type="evidence" value="ECO:0007669"/>
    <property type="project" value="InterPro"/>
</dbReference>
<evidence type="ECO:0000256" key="1">
    <source>
        <dbReference type="ARBA" id="ARBA00001961"/>
    </source>
</evidence>
<dbReference type="GO" id="GO:0016020">
    <property type="term" value="C:membrane"/>
    <property type="evidence" value="ECO:0007669"/>
    <property type="project" value="TreeGrafter"/>
</dbReference>